<organism evidence="1">
    <name type="scientific">viral metagenome</name>
    <dbReference type="NCBI Taxonomy" id="1070528"/>
    <lineage>
        <taxon>unclassified sequences</taxon>
        <taxon>metagenomes</taxon>
        <taxon>organismal metagenomes</taxon>
    </lineage>
</organism>
<reference evidence="1" key="1">
    <citation type="submission" date="2020-03" db="EMBL/GenBank/DDBJ databases">
        <title>The deep terrestrial virosphere.</title>
        <authorList>
            <person name="Holmfeldt K."/>
            <person name="Nilsson E."/>
            <person name="Simone D."/>
            <person name="Lopez-Fernandez M."/>
            <person name="Wu X."/>
            <person name="de Brujin I."/>
            <person name="Lundin D."/>
            <person name="Andersson A."/>
            <person name="Bertilsson S."/>
            <person name="Dopson M."/>
        </authorList>
    </citation>
    <scope>NUCLEOTIDE SEQUENCE</scope>
    <source>
        <strain evidence="1">MM415B00727</strain>
    </source>
</reference>
<accession>A0A6M3J0H7</accession>
<gene>
    <name evidence="1" type="ORF">MM415B00727_0005</name>
</gene>
<evidence type="ECO:0000313" key="1">
    <source>
        <dbReference type="EMBL" id="QJA62777.1"/>
    </source>
</evidence>
<proteinExistence type="predicted"/>
<sequence>MNKVTRGQLNEAIAAQAHMDLTFTVHAKRITGYRQQGLALLEGCNPWWFLRAYREQSLSALTYGYDLPADFSRIDGDSLGYGENQLTFFTEVEEIDRQLGPTWKRSTHAGGTPEFATLFGGQLWLGPKPNAAFVNSYPVLDYYYYTVIDLENSTSDAASATNDTYELQMPTWMLPFAVRAAGIVSLQARDDPTWRSLLQQFYERDVMEMRAFDPIIKSNEPIHRPLFQMRGRRRLGAY</sequence>
<name>A0A6M3J0H7_9ZZZZ</name>
<dbReference type="EMBL" id="MT141481">
    <property type="protein sequence ID" value="QJA62777.1"/>
    <property type="molecule type" value="Genomic_DNA"/>
</dbReference>
<dbReference type="AlphaFoldDB" id="A0A6M3J0H7"/>
<protein>
    <submittedName>
        <fullName evidence="1">Uncharacterized protein</fullName>
    </submittedName>
</protein>